<dbReference type="AlphaFoldDB" id="A0A7C3GVU7"/>
<protein>
    <submittedName>
        <fullName evidence="2">Nucleotidyltransferase domain-containing protein</fullName>
    </submittedName>
</protein>
<accession>A0A7C3GVU7</accession>
<dbReference type="Gene3D" id="3.30.460.10">
    <property type="entry name" value="Beta Polymerase, domain 2"/>
    <property type="match status" value="1"/>
</dbReference>
<sequence>MRREEIIRRLKAYFEPRERFRIVILFGSVARGDIKRESDVDLAVLAEPALSLRELLRLMGELEDLCGRRADVVQLQDLCEDKPAVAFEVTREGIPLKIVDREEWLRLRERIWHHYLDTEYLRRLNWRYFKEALRRRRAGASSALTQQPQAA</sequence>
<dbReference type="Proteomes" id="UP000886043">
    <property type="component" value="Unassembled WGS sequence"/>
</dbReference>
<dbReference type="PANTHER" id="PTHR43852:SF2">
    <property type="entry name" value="PROTEIN ADENYLYLTRANSFERASE MNTA"/>
    <property type="match status" value="1"/>
</dbReference>
<reference evidence="2" key="1">
    <citation type="journal article" date="2020" name="mSystems">
        <title>Genome- and Community-Level Interaction Insights into Carbon Utilization and Element Cycling Functions of Hydrothermarchaeota in Hydrothermal Sediment.</title>
        <authorList>
            <person name="Zhou Z."/>
            <person name="Liu Y."/>
            <person name="Xu W."/>
            <person name="Pan J."/>
            <person name="Luo Z.H."/>
            <person name="Li M."/>
        </authorList>
    </citation>
    <scope>NUCLEOTIDE SEQUENCE [LARGE SCALE GENOMIC DNA]</scope>
    <source>
        <strain evidence="2">HyVt-483</strain>
    </source>
</reference>
<dbReference type="InterPro" id="IPR043519">
    <property type="entry name" value="NT_sf"/>
</dbReference>
<dbReference type="CDD" id="cd05403">
    <property type="entry name" value="NT_KNTase_like"/>
    <property type="match status" value="1"/>
</dbReference>
<dbReference type="PANTHER" id="PTHR43852">
    <property type="entry name" value="NUCLEOTIDYLTRANSFERASE"/>
    <property type="match status" value="1"/>
</dbReference>
<dbReference type="InterPro" id="IPR052930">
    <property type="entry name" value="TA_antitoxin_MntA"/>
</dbReference>
<evidence type="ECO:0000259" key="1">
    <source>
        <dbReference type="Pfam" id="PF18765"/>
    </source>
</evidence>
<evidence type="ECO:0000313" key="2">
    <source>
        <dbReference type="EMBL" id="HFC98444.1"/>
    </source>
</evidence>
<dbReference type="NCBIfam" id="NF047752">
    <property type="entry name" value="MntA_antitoxin"/>
    <property type="match status" value="1"/>
</dbReference>
<name>A0A7C3GVU7_9BACT</name>
<organism evidence="2">
    <name type="scientific">Thermosulfurimonas dismutans</name>
    <dbReference type="NCBI Taxonomy" id="999894"/>
    <lineage>
        <taxon>Bacteria</taxon>
        <taxon>Pseudomonadati</taxon>
        <taxon>Thermodesulfobacteriota</taxon>
        <taxon>Thermodesulfobacteria</taxon>
        <taxon>Thermodesulfobacteriales</taxon>
        <taxon>Thermodesulfobacteriaceae</taxon>
        <taxon>Thermosulfurimonas</taxon>
    </lineage>
</organism>
<feature type="domain" description="Polymerase beta nucleotidyltransferase" evidence="1">
    <location>
        <begin position="10"/>
        <end position="98"/>
    </location>
</feature>
<dbReference type="EMBL" id="DRMH01000113">
    <property type="protein sequence ID" value="HFC98444.1"/>
    <property type="molecule type" value="Genomic_DNA"/>
</dbReference>
<gene>
    <name evidence="2" type="ORF">ENJ40_08325</name>
</gene>
<dbReference type="InterPro" id="IPR041633">
    <property type="entry name" value="Polbeta"/>
</dbReference>
<dbReference type="Pfam" id="PF18765">
    <property type="entry name" value="Polbeta"/>
    <property type="match status" value="1"/>
</dbReference>
<proteinExistence type="predicted"/>
<comment type="caution">
    <text evidence="2">The sequence shown here is derived from an EMBL/GenBank/DDBJ whole genome shotgun (WGS) entry which is preliminary data.</text>
</comment>
<dbReference type="SUPFAM" id="SSF81301">
    <property type="entry name" value="Nucleotidyltransferase"/>
    <property type="match status" value="1"/>
</dbReference>